<comment type="caution">
    <text evidence="3">The sequence shown here is derived from an EMBL/GenBank/DDBJ whole genome shotgun (WGS) entry which is preliminary data.</text>
</comment>
<feature type="compositionally biased region" description="Low complexity" evidence="1">
    <location>
        <begin position="566"/>
        <end position="576"/>
    </location>
</feature>
<dbReference type="InterPro" id="IPR002789">
    <property type="entry name" value="HerA_central"/>
</dbReference>
<dbReference type="SUPFAM" id="SSF56784">
    <property type="entry name" value="HAD-like"/>
    <property type="match status" value="1"/>
</dbReference>
<name>A0A4Q5N1B1_9MICO</name>
<reference evidence="3 4" key="1">
    <citation type="submission" date="2019-01" db="EMBL/GenBank/DDBJ databases">
        <title>Novel species of Cellulomonas.</title>
        <authorList>
            <person name="Liu Q."/>
            <person name="Xin Y.-H."/>
        </authorList>
    </citation>
    <scope>NUCLEOTIDE SEQUENCE [LARGE SCALE GENOMIC DNA]</scope>
    <source>
        <strain evidence="3 4">HLT2-17</strain>
    </source>
</reference>
<protein>
    <submittedName>
        <fullName evidence="3">DUF87 domain-containing protein</fullName>
    </submittedName>
</protein>
<dbReference type="InterPro" id="IPR027417">
    <property type="entry name" value="P-loop_NTPase"/>
</dbReference>
<sequence>MSEYFRAIATDLDGTLTHNGVLSQDAMTALDELRAEGVAALLVTGRVGDQLDEHFPGLRRRFDSVVTENGAVVATRAGTQLLAPPVELELELAIAERGVPYKRGRVLLACAGRYSTTVAEEVARLGLDCQLVHNRAELMVLPAGVSKGRGLFVALGGLGISHHNTVAVGDAENDLSLLRTAEVGVAVEDAVPSLRDHADIHLDVPSGAAVAALARGPLFRGQQRLCPPRHWVRVGAFADGTPALLPGSQATVLVTGDSGTGKSYLAGLLVERWTEAGYTVLVIDPEGDHSGLPALPGVMRVDARLHLPSPAELIGLLRQRFSSVVLDLTALSDRAKTDYVRQLPALIEAERRAHGVPHWVVVDEAHLSTELGTSSSAAPLLQALGRGLCLITYRPELLSDHLRLSVDLTVSVLGPPQDTPRGVGLGRAVLTDTTGSRKFTVEPRRTEHVRHLRKYTDAQLPEGRRFFFRSAAAPPAGNLADFERALNRVPHETLNFHAARGDFSRWIASALQDATLADVVAGVERELVARNASSVERARNALREAVSARYGTAHAGADDPADDPAGELAADPAAEPVSDPPARDRAAEQVSAD</sequence>
<dbReference type="PANTHER" id="PTHR10000">
    <property type="entry name" value="PHOSPHOSERINE PHOSPHATASE"/>
    <property type="match status" value="1"/>
</dbReference>
<dbReference type="Gene3D" id="3.90.1070.10">
    <property type="match status" value="1"/>
</dbReference>
<dbReference type="OrthoDB" id="3237545at2"/>
<gene>
    <name evidence="3" type="ORF">EUA98_06300</name>
</gene>
<accession>A0A4Q5N1B1</accession>
<feature type="region of interest" description="Disordered" evidence="1">
    <location>
        <begin position="551"/>
        <end position="593"/>
    </location>
</feature>
<keyword evidence="4" id="KW-1185">Reference proteome</keyword>
<dbReference type="Pfam" id="PF01935">
    <property type="entry name" value="DUF87"/>
    <property type="match status" value="1"/>
</dbReference>
<dbReference type="RefSeq" id="WP_130101821.1">
    <property type="nucleotide sequence ID" value="NZ_SDWW01000011.1"/>
</dbReference>
<dbReference type="InterPro" id="IPR025662">
    <property type="entry name" value="Sigma_54_int_dom_ATP-bd_1"/>
</dbReference>
<evidence type="ECO:0000313" key="4">
    <source>
        <dbReference type="Proteomes" id="UP000293764"/>
    </source>
</evidence>
<dbReference type="SMART" id="SM00382">
    <property type="entry name" value="AAA"/>
    <property type="match status" value="1"/>
</dbReference>
<dbReference type="InterPro" id="IPR036412">
    <property type="entry name" value="HAD-like_sf"/>
</dbReference>
<organism evidence="3 4">
    <name type="scientific">Pengzhenrongella frigida</name>
    <dbReference type="NCBI Taxonomy" id="1259133"/>
    <lineage>
        <taxon>Bacteria</taxon>
        <taxon>Bacillati</taxon>
        <taxon>Actinomycetota</taxon>
        <taxon>Actinomycetes</taxon>
        <taxon>Micrococcales</taxon>
        <taxon>Pengzhenrongella</taxon>
    </lineage>
</organism>
<dbReference type="GO" id="GO:0005829">
    <property type="term" value="C:cytosol"/>
    <property type="evidence" value="ECO:0007669"/>
    <property type="project" value="TreeGrafter"/>
</dbReference>
<dbReference type="PANTHER" id="PTHR10000:SF8">
    <property type="entry name" value="HAD SUPERFAMILY HYDROLASE-LIKE, TYPE 3"/>
    <property type="match status" value="1"/>
</dbReference>
<dbReference type="InterPro" id="IPR023214">
    <property type="entry name" value="HAD_sf"/>
</dbReference>
<dbReference type="SUPFAM" id="SSF52540">
    <property type="entry name" value="P-loop containing nucleoside triphosphate hydrolases"/>
    <property type="match status" value="1"/>
</dbReference>
<dbReference type="PROSITE" id="PS00675">
    <property type="entry name" value="SIGMA54_INTERACT_1"/>
    <property type="match status" value="1"/>
</dbReference>
<dbReference type="Gene3D" id="3.40.50.1000">
    <property type="entry name" value="HAD superfamily/HAD-like"/>
    <property type="match status" value="1"/>
</dbReference>
<evidence type="ECO:0000259" key="2">
    <source>
        <dbReference type="SMART" id="SM00382"/>
    </source>
</evidence>
<dbReference type="Pfam" id="PF08282">
    <property type="entry name" value="Hydrolase_3"/>
    <property type="match status" value="2"/>
</dbReference>
<dbReference type="Proteomes" id="UP000293764">
    <property type="component" value="Unassembled WGS sequence"/>
</dbReference>
<proteinExistence type="predicted"/>
<dbReference type="EMBL" id="SDWW01000011">
    <property type="protein sequence ID" value="RYV51845.1"/>
    <property type="molecule type" value="Genomic_DNA"/>
</dbReference>
<evidence type="ECO:0000313" key="3">
    <source>
        <dbReference type="EMBL" id="RYV51845.1"/>
    </source>
</evidence>
<dbReference type="InterPro" id="IPR003593">
    <property type="entry name" value="AAA+_ATPase"/>
</dbReference>
<dbReference type="AlphaFoldDB" id="A0A4Q5N1B1"/>
<dbReference type="Gene3D" id="3.40.50.300">
    <property type="entry name" value="P-loop containing nucleotide triphosphate hydrolases"/>
    <property type="match status" value="1"/>
</dbReference>
<dbReference type="GO" id="GO:0000287">
    <property type="term" value="F:magnesium ion binding"/>
    <property type="evidence" value="ECO:0007669"/>
    <property type="project" value="TreeGrafter"/>
</dbReference>
<dbReference type="GO" id="GO:0016791">
    <property type="term" value="F:phosphatase activity"/>
    <property type="evidence" value="ECO:0007669"/>
    <property type="project" value="TreeGrafter"/>
</dbReference>
<evidence type="ECO:0000256" key="1">
    <source>
        <dbReference type="SAM" id="MobiDB-lite"/>
    </source>
</evidence>
<feature type="domain" description="AAA+ ATPase" evidence="2">
    <location>
        <begin position="248"/>
        <end position="416"/>
    </location>
</feature>